<name>A0ABM9ZXD2_9BACT</name>
<dbReference type="Proteomes" id="UP000006462">
    <property type="component" value="Unassembled WGS sequence"/>
</dbReference>
<gene>
    <name evidence="1" type="ORF">HMPREF7215_2802</name>
</gene>
<comment type="caution">
    <text evidence="1">The sequence shown here is derived from an EMBL/GenBank/DDBJ whole genome shotgun (WGS) entry which is preliminary data.</text>
</comment>
<protein>
    <submittedName>
        <fullName evidence="1">Phage late control gene D protein (GPD)</fullName>
    </submittedName>
</protein>
<reference evidence="1 2" key="1">
    <citation type="submission" date="2009-12" db="EMBL/GenBank/DDBJ databases">
        <authorList>
            <person name="Shrivastava S."/>
            <person name="Madupu R."/>
            <person name="Durkin A.S."/>
            <person name="Torralba M."/>
            <person name="Methe B."/>
            <person name="Sutton G.G."/>
            <person name="Strausberg R.L."/>
            <person name="Nelson K.E."/>
        </authorList>
    </citation>
    <scope>NUCLEOTIDE SEQUENCE [LARGE SCALE GENOMIC DNA]</scope>
    <source>
        <strain evidence="1 2">W5455</strain>
    </source>
</reference>
<dbReference type="SUPFAM" id="SSF69279">
    <property type="entry name" value="Phage tail proteins"/>
    <property type="match status" value="1"/>
</dbReference>
<dbReference type="Pfam" id="PF05954">
    <property type="entry name" value="Phage_GPD"/>
    <property type="match status" value="1"/>
</dbReference>
<dbReference type="EMBL" id="ADFP01000031">
    <property type="protein sequence ID" value="EFB91541.1"/>
    <property type="molecule type" value="Genomic_DNA"/>
</dbReference>
<evidence type="ECO:0000313" key="2">
    <source>
        <dbReference type="Proteomes" id="UP000006462"/>
    </source>
</evidence>
<evidence type="ECO:0000313" key="1">
    <source>
        <dbReference type="EMBL" id="EFB91541.1"/>
    </source>
</evidence>
<accession>A0ABM9ZXD2</accession>
<keyword evidence="2" id="KW-1185">Reference proteome</keyword>
<proteinExistence type="predicted"/>
<sequence>MRARRAWLKLLYDSADISADVAPFLRSATFTDNWGSADDLQITLADAEGLWRGDWFPAKGARLTATIFVSDWNAPGDAAKLYCGVFFVDEVTAQGPEATVTVKARSVMVTDANGPGAGIQKQLKTRAWENTTLKTIAAQIAVEAGLTLHFQLSEDISYGRRDQLERSDLGFLEWLGDEGGFCVKVSDKKLIVCSRSDLEAGAPVGMVQRRGPRKKTAFKTLSGATGMSEVSSWSFSSSAGTQYKNCTVSWYDAAKKTTYRATASTDAVDSGQSLTLSERAESPADAQRIAAARLKRANLSAVRGTLTMMGDVRMAAGVNITVEGFGIFDGRFFIDSAVHSVDGGGGYKTTIQVHRGEKK</sequence>
<organism evidence="1 2">
    <name type="scientific">Pyramidobacter piscolens W5455</name>
    <dbReference type="NCBI Taxonomy" id="352165"/>
    <lineage>
        <taxon>Bacteria</taxon>
        <taxon>Thermotogati</taxon>
        <taxon>Synergistota</taxon>
        <taxon>Synergistia</taxon>
        <taxon>Synergistales</taxon>
        <taxon>Dethiosulfovibrionaceae</taxon>
        <taxon>Pyramidobacter</taxon>
    </lineage>
</organism>
<dbReference type="RefSeq" id="WP_009163996.1">
    <property type="nucleotide sequence ID" value="NZ_ADFP01000031.1"/>
</dbReference>